<dbReference type="InterPro" id="IPR001242">
    <property type="entry name" value="Condensation_dom"/>
</dbReference>
<gene>
    <name evidence="3" type="ORF">ACFP2T_41810</name>
</gene>
<feature type="domain" description="AMP-dependent synthetase/ligase" evidence="1">
    <location>
        <begin position="191"/>
        <end position="285"/>
    </location>
</feature>
<dbReference type="Pfam" id="PF00501">
    <property type="entry name" value="AMP-binding"/>
    <property type="match status" value="1"/>
</dbReference>
<name>A0ABW1KN10_9ACTN</name>
<dbReference type="Gene3D" id="3.40.50.980">
    <property type="match status" value="2"/>
</dbReference>
<dbReference type="RefSeq" id="WP_377432427.1">
    <property type="nucleotide sequence ID" value="NZ_JBHSPR010000063.1"/>
</dbReference>
<accession>A0ABW1KN10</accession>
<evidence type="ECO:0000313" key="4">
    <source>
        <dbReference type="Proteomes" id="UP001596203"/>
    </source>
</evidence>
<sequence>ADRVLGPFINTLPVRARTGGVGVRDAVEAMRSQLAALLEHEHAPLAVAQQASGVAGNLPLFTSLFNYRHVTGGQAERSAPEPAGGSGIRSTFTQERSNYPMIVSVNDAESSELSVSVEVAASVDPIRVGRLLRNTLEQVVDVLGQVLDGGTDTDLDKVGVLDAEEFELVVRGWNDTAVPVGGESVLGLFGRWVAQTPAAVAVVADGVELTFAELDVLAGRFAAYLGSCGVGPESVVGLRLPRGVEMVAAIVGVWKAGAAYLPIDPGLPADRVAFMVADCGVGLVVDGQLPLAEMPVP</sequence>
<dbReference type="SUPFAM" id="SSF56801">
    <property type="entry name" value="Acetyl-CoA synthetase-like"/>
    <property type="match status" value="1"/>
</dbReference>
<dbReference type="Pfam" id="PF00668">
    <property type="entry name" value="Condensation"/>
    <property type="match status" value="1"/>
</dbReference>
<feature type="non-terminal residue" evidence="3">
    <location>
        <position position="297"/>
    </location>
</feature>
<proteinExistence type="predicted"/>
<dbReference type="Proteomes" id="UP001596203">
    <property type="component" value="Unassembled WGS sequence"/>
</dbReference>
<comment type="caution">
    <text evidence="3">The sequence shown here is derived from an EMBL/GenBank/DDBJ whole genome shotgun (WGS) entry which is preliminary data.</text>
</comment>
<dbReference type="PANTHER" id="PTHR45527:SF1">
    <property type="entry name" value="FATTY ACID SYNTHASE"/>
    <property type="match status" value="1"/>
</dbReference>
<reference evidence="4" key="1">
    <citation type="journal article" date="2019" name="Int. J. Syst. Evol. Microbiol.">
        <title>The Global Catalogue of Microorganisms (GCM) 10K type strain sequencing project: providing services to taxonomists for standard genome sequencing and annotation.</title>
        <authorList>
            <consortium name="The Broad Institute Genomics Platform"/>
            <consortium name="The Broad Institute Genome Sequencing Center for Infectious Disease"/>
            <person name="Wu L."/>
            <person name="Ma J."/>
        </authorList>
    </citation>
    <scope>NUCLEOTIDE SEQUENCE [LARGE SCALE GENOMIC DNA]</scope>
    <source>
        <strain evidence="4">ZS-35-S2</strain>
    </source>
</reference>
<protein>
    <submittedName>
        <fullName evidence="3">AMP-binding protein</fullName>
    </submittedName>
</protein>
<dbReference type="SUPFAM" id="SSF52777">
    <property type="entry name" value="CoA-dependent acyltransferases"/>
    <property type="match status" value="1"/>
</dbReference>
<dbReference type="PANTHER" id="PTHR45527">
    <property type="entry name" value="NONRIBOSOMAL PEPTIDE SYNTHETASE"/>
    <property type="match status" value="1"/>
</dbReference>
<evidence type="ECO:0000313" key="3">
    <source>
        <dbReference type="EMBL" id="MFC6022681.1"/>
    </source>
</evidence>
<dbReference type="InterPro" id="IPR000873">
    <property type="entry name" value="AMP-dep_synth/lig_dom"/>
</dbReference>
<evidence type="ECO:0000259" key="1">
    <source>
        <dbReference type="Pfam" id="PF00501"/>
    </source>
</evidence>
<dbReference type="Gene3D" id="3.30.559.30">
    <property type="entry name" value="Nonribosomal peptide synthetase, condensation domain"/>
    <property type="match status" value="1"/>
</dbReference>
<evidence type="ECO:0000259" key="2">
    <source>
        <dbReference type="Pfam" id="PF00668"/>
    </source>
</evidence>
<feature type="non-terminal residue" evidence="3">
    <location>
        <position position="1"/>
    </location>
</feature>
<feature type="domain" description="Condensation" evidence="2">
    <location>
        <begin position="2"/>
        <end position="120"/>
    </location>
</feature>
<organism evidence="3 4">
    <name type="scientific">Plantactinospora solaniradicis</name>
    <dbReference type="NCBI Taxonomy" id="1723736"/>
    <lineage>
        <taxon>Bacteria</taxon>
        <taxon>Bacillati</taxon>
        <taxon>Actinomycetota</taxon>
        <taxon>Actinomycetes</taxon>
        <taxon>Micromonosporales</taxon>
        <taxon>Micromonosporaceae</taxon>
        <taxon>Plantactinospora</taxon>
    </lineage>
</organism>
<keyword evidence="4" id="KW-1185">Reference proteome</keyword>
<dbReference type="EMBL" id="JBHSPR010000063">
    <property type="protein sequence ID" value="MFC6022681.1"/>
    <property type="molecule type" value="Genomic_DNA"/>
</dbReference>